<comment type="caution">
    <text evidence="18">The sequence shown here is derived from an EMBL/GenBank/DDBJ whole genome shotgun (WGS) entry which is preliminary data.</text>
</comment>
<dbReference type="SUPFAM" id="SSF109640">
    <property type="entry name" value="KRAB domain (Kruppel-associated box)"/>
    <property type="match status" value="1"/>
</dbReference>
<evidence type="ECO:0000259" key="14">
    <source>
        <dbReference type="PROSITE" id="PS50157"/>
    </source>
</evidence>
<keyword evidence="11" id="KW-0539">Nucleus</keyword>
<keyword evidence="6" id="KW-0677">Repeat</keyword>
<dbReference type="PROSITE" id="PS50157">
    <property type="entry name" value="ZINC_FINGER_C2H2_2"/>
    <property type="match status" value="2"/>
</dbReference>
<proteinExistence type="predicted"/>
<evidence type="ECO:0000256" key="13">
    <source>
        <dbReference type="SAM" id="MobiDB-lite"/>
    </source>
</evidence>
<dbReference type="Gene3D" id="3.30.160.60">
    <property type="entry name" value="Classic Zinc Finger"/>
    <property type="match status" value="3"/>
</dbReference>
<dbReference type="InterPro" id="IPR013087">
    <property type="entry name" value="Znf_C2H2_type"/>
</dbReference>
<dbReference type="InterPro" id="IPR050331">
    <property type="entry name" value="Zinc_finger"/>
</dbReference>
<keyword evidence="7 12" id="KW-0863">Zinc-finger</keyword>
<dbReference type="SMART" id="SM00355">
    <property type="entry name" value="ZnF_C2H2"/>
    <property type="match status" value="2"/>
</dbReference>
<dbReference type="SUPFAM" id="SSF57667">
    <property type="entry name" value="beta-beta-alpha zinc fingers"/>
    <property type="match status" value="1"/>
</dbReference>
<evidence type="ECO:0000256" key="2">
    <source>
        <dbReference type="ARBA" id="ARBA00022603"/>
    </source>
</evidence>
<evidence type="ECO:0000256" key="10">
    <source>
        <dbReference type="ARBA" id="ARBA00023163"/>
    </source>
</evidence>
<dbReference type="InterPro" id="IPR001214">
    <property type="entry name" value="SET_dom"/>
</dbReference>
<evidence type="ECO:0000259" key="16">
    <source>
        <dbReference type="PROSITE" id="PS50805"/>
    </source>
</evidence>
<feature type="region of interest" description="Disordered" evidence="13">
    <location>
        <begin position="51"/>
        <end position="151"/>
    </location>
</feature>
<feature type="domain" description="KRAB-related" evidence="17">
    <location>
        <begin position="5"/>
        <end position="68"/>
    </location>
</feature>
<evidence type="ECO:0000256" key="3">
    <source>
        <dbReference type="ARBA" id="ARBA00022679"/>
    </source>
</evidence>
<dbReference type="SMART" id="SM00349">
    <property type="entry name" value="KRAB"/>
    <property type="match status" value="1"/>
</dbReference>
<keyword evidence="5" id="KW-0479">Metal-binding</keyword>
<dbReference type="PANTHER" id="PTHR16515">
    <property type="entry name" value="PR DOMAIN ZINC FINGER PROTEIN"/>
    <property type="match status" value="1"/>
</dbReference>
<evidence type="ECO:0000256" key="1">
    <source>
        <dbReference type="ARBA" id="ARBA00004123"/>
    </source>
</evidence>
<keyword evidence="19" id="KW-1185">Reference proteome</keyword>
<dbReference type="InterPro" id="IPR036236">
    <property type="entry name" value="Znf_C2H2_sf"/>
</dbReference>
<dbReference type="Pfam" id="PF21549">
    <property type="entry name" value="PRDM2_PR"/>
    <property type="match status" value="1"/>
</dbReference>
<evidence type="ECO:0000259" key="17">
    <source>
        <dbReference type="PROSITE" id="PS50806"/>
    </source>
</evidence>
<dbReference type="InterPro" id="IPR001909">
    <property type="entry name" value="KRAB"/>
</dbReference>
<sequence length="516" mass="58503">MDSESEEDKYKDLKVYFSKQEWAELQEWEKVRYKNMKRNYEAMIALGLNSPKPTFMCRRSRSRQPPVEDSSDPDEDWTPRQERAVAAPKTFRPPYKRDFVHRQTTKNVTTTKVQVNSEKAPAPSSSVAGPSAETPSASTSSSDENRGDSFEGFTDDELAAFLVYDSPSESEESGKAETLSAELKADCEDCQTFFIDVCGLHGPALFIPDTAAEVGLAHRARLTTPQGMSIRVSKIPNAGLGAWKLNPQWIFIPRGGYSLFLGRGYSGGILTWRVVGHLSHSTLQITKGKNDHEYIDAKSEANSNWMRYVNCARNEEEQNLVAFQYKGEIYYRSCKPIPPRCELLVWYGDEYGRELGIRWDLMWENKCRSTEADLEQDLDIYPCPHCTIAFTAEQYLEKHTKRTHPEEYVVILRARSLKNQSSQSGAQLPVPPVSSVTARSVRVHKSDSQASHRCSECGKSFTRSGDLKKHQRTHTGEKPYRCSDCGKSFTRSDRMIDLVLWDMEMLVQPGGMSAEY</sequence>
<feature type="domain" description="SET" evidence="15">
    <location>
        <begin position="226"/>
        <end position="348"/>
    </location>
</feature>
<dbReference type="PANTHER" id="PTHR16515:SF45">
    <property type="entry name" value="HISTONE-LYSINE N-METHYLTRANSFERASE PRDM9"/>
    <property type="match status" value="1"/>
</dbReference>
<dbReference type="Pfam" id="PF00096">
    <property type="entry name" value="zf-C2H2"/>
    <property type="match status" value="3"/>
</dbReference>
<name>A0ABR0YBC7_HUSHU</name>
<dbReference type="EMBL" id="JAHFZB010000037">
    <property type="protein sequence ID" value="KAK6469868.1"/>
    <property type="molecule type" value="Genomic_DNA"/>
</dbReference>
<dbReference type="PROSITE" id="PS50806">
    <property type="entry name" value="KRAB_RELATED"/>
    <property type="match status" value="1"/>
</dbReference>
<evidence type="ECO:0000256" key="5">
    <source>
        <dbReference type="ARBA" id="ARBA00022723"/>
    </source>
</evidence>
<dbReference type="InterPro" id="IPR003655">
    <property type="entry name" value="aKRAB"/>
</dbReference>
<organism evidence="18 19">
    <name type="scientific">Huso huso</name>
    <name type="common">Beluga</name>
    <name type="synonym">Acipenser huso</name>
    <dbReference type="NCBI Taxonomy" id="61971"/>
    <lineage>
        <taxon>Eukaryota</taxon>
        <taxon>Metazoa</taxon>
        <taxon>Chordata</taxon>
        <taxon>Craniata</taxon>
        <taxon>Vertebrata</taxon>
        <taxon>Euteleostomi</taxon>
        <taxon>Actinopterygii</taxon>
        <taxon>Chondrostei</taxon>
        <taxon>Acipenseriformes</taxon>
        <taxon>Acipenseridae</taxon>
        <taxon>Huso</taxon>
    </lineage>
</organism>
<feature type="compositionally biased region" description="Low complexity" evidence="13">
    <location>
        <begin position="105"/>
        <end position="142"/>
    </location>
</feature>
<protein>
    <submittedName>
        <fullName evidence="18">Histone-lysine N-methyltransferase PRDM7</fullName>
    </submittedName>
</protein>
<comment type="subcellular location">
    <subcellularLocation>
        <location evidence="1">Nucleus</location>
    </subcellularLocation>
</comment>
<dbReference type="Pfam" id="PF01352">
    <property type="entry name" value="KRAB"/>
    <property type="match status" value="1"/>
</dbReference>
<evidence type="ECO:0000256" key="12">
    <source>
        <dbReference type="PROSITE-ProRule" id="PRU00042"/>
    </source>
</evidence>
<feature type="domain" description="C2H2-type" evidence="14">
    <location>
        <begin position="381"/>
        <end position="409"/>
    </location>
</feature>
<evidence type="ECO:0000256" key="4">
    <source>
        <dbReference type="ARBA" id="ARBA00022691"/>
    </source>
</evidence>
<dbReference type="CDD" id="cd19193">
    <property type="entry name" value="PR-SET_PRDM7_9"/>
    <property type="match status" value="1"/>
</dbReference>
<evidence type="ECO:0000256" key="11">
    <source>
        <dbReference type="ARBA" id="ARBA00023242"/>
    </source>
</evidence>
<keyword evidence="9" id="KW-0805">Transcription regulation</keyword>
<keyword evidence="4" id="KW-0949">S-adenosyl-L-methionine</keyword>
<evidence type="ECO:0000313" key="19">
    <source>
        <dbReference type="Proteomes" id="UP001369086"/>
    </source>
</evidence>
<evidence type="ECO:0000256" key="7">
    <source>
        <dbReference type="ARBA" id="ARBA00022771"/>
    </source>
</evidence>
<dbReference type="PROSITE" id="PS50280">
    <property type="entry name" value="SET"/>
    <property type="match status" value="1"/>
</dbReference>
<dbReference type="Gene3D" id="2.170.270.10">
    <property type="entry name" value="SET domain"/>
    <property type="match status" value="1"/>
</dbReference>
<feature type="domain" description="C2H2-type" evidence="14">
    <location>
        <begin position="452"/>
        <end position="479"/>
    </location>
</feature>
<dbReference type="PROSITE" id="PS00028">
    <property type="entry name" value="ZINC_FINGER_C2H2_1"/>
    <property type="match status" value="2"/>
</dbReference>
<accession>A0ABR0YBC7</accession>
<evidence type="ECO:0000256" key="8">
    <source>
        <dbReference type="ARBA" id="ARBA00022833"/>
    </source>
</evidence>
<reference evidence="18 19" key="1">
    <citation type="submission" date="2021-05" db="EMBL/GenBank/DDBJ databases">
        <authorList>
            <person name="Zahm M."/>
            <person name="Klopp C."/>
            <person name="Cabau C."/>
            <person name="Kuhl H."/>
            <person name="Suciu R."/>
            <person name="Ciorpac M."/>
            <person name="Holostenco D."/>
            <person name="Gessner J."/>
            <person name="Wuertz S."/>
            <person name="Hohne C."/>
            <person name="Stock M."/>
            <person name="Gislard M."/>
            <person name="Lluch J."/>
            <person name="Milhes M."/>
            <person name="Lampietro C."/>
            <person name="Lopez Roques C."/>
            <person name="Donnadieu C."/>
            <person name="Du K."/>
            <person name="Schartl M."/>
            <person name="Guiguen Y."/>
        </authorList>
    </citation>
    <scope>NUCLEOTIDE SEQUENCE [LARGE SCALE GENOMIC DNA]</scope>
    <source>
        <strain evidence="18">Hh-F2</strain>
        <tissue evidence="18">Blood</tissue>
    </source>
</reference>
<dbReference type="InterPro" id="IPR036051">
    <property type="entry name" value="KRAB_dom_sf"/>
</dbReference>
<keyword evidence="8" id="KW-0862">Zinc</keyword>
<evidence type="ECO:0000259" key="15">
    <source>
        <dbReference type="PROSITE" id="PS50280"/>
    </source>
</evidence>
<dbReference type="PROSITE" id="PS50805">
    <property type="entry name" value="KRAB"/>
    <property type="match status" value="1"/>
</dbReference>
<keyword evidence="2" id="KW-0489">Methyltransferase</keyword>
<feature type="domain" description="KRAB" evidence="16">
    <location>
        <begin position="8"/>
        <end position="78"/>
    </location>
</feature>
<dbReference type="Proteomes" id="UP001369086">
    <property type="component" value="Unassembled WGS sequence"/>
</dbReference>
<dbReference type="InterPro" id="IPR044417">
    <property type="entry name" value="PRDM7_9_PR-SET"/>
</dbReference>
<evidence type="ECO:0000313" key="18">
    <source>
        <dbReference type="EMBL" id="KAK6469868.1"/>
    </source>
</evidence>
<dbReference type="Gene3D" id="6.10.140.140">
    <property type="match status" value="1"/>
</dbReference>
<keyword evidence="3" id="KW-0808">Transferase</keyword>
<gene>
    <name evidence="18" type="ORF">HHUSO_G31418</name>
</gene>
<evidence type="ECO:0000256" key="6">
    <source>
        <dbReference type="ARBA" id="ARBA00022737"/>
    </source>
</evidence>
<dbReference type="InterPro" id="IPR046341">
    <property type="entry name" value="SET_dom_sf"/>
</dbReference>
<keyword evidence="10" id="KW-0804">Transcription</keyword>
<evidence type="ECO:0000256" key="9">
    <source>
        <dbReference type="ARBA" id="ARBA00023015"/>
    </source>
</evidence>